<dbReference type="EMBL" id="SMAA01000034">
    <property type="protein sequence ID" value="TCS75243.1"/>
    <property type="molecule type" value="Genomic_DNA"/>
</dbReference>
<dbReference type="GO" id="GO:0003824">
    <property type="term" value="F:catalytic activity"/>
    <property type="evidence" value="ECO:0007669"/>
    <property type="project" value="InterPro"/>
</dbReference>
<dbReference type="GO" id="GO:0005975">
    <property type="term" value="P:carbohydrate metabolic process"/>
    <property type="evidence" value="ECO:0007669"/>
    <property type="project" value="InterPro"/>
</dbReference>
<dbReference type="GO" id="GO:0030246">
    <property type="term" value="F:carbohydrate binding"/>
    <property type="evidence" value="ECO:0007669"/>
    <property type="project" value="InterPro"/>
</dbReference>
<evidence type="ECO:0000313" key="2">
    <source>
        <dbReference type="Proteomes" id="UP000295188"/>
    </source>
</evidence>
<name>A0A4R3K1G4_9FIRM</name>
<dbReference type="CDD" id="cd09269">
    <property type="entry name" value="deoxyribose_mutarotase"/>
    <property type="match status" value="1"/>
</dbReference>
<reference evidence="1 2" key="1">
    <citation type="submission" date="2019-03" db="EMBL/GenBank/DDBJ databases">
        <title>Genomic Encyclopedia of Type Strains, Phase IV (KMG-IV): sequencing the most valuable type-strain genomes for metagenomic binning, comparative biology and taxonomic classification.</title>
        <authorList>
            <person name="Goeker M."/>
        </authorList>
    </citation>
    <scope>NUCLEOTIDE SEQUENCE [LARGE SCALE GENOMIC DNA]</scope>
    <source>
        <strain evidence="1 2">DSM 20467</strain>
    </source>
</reference>
<accession>A0A4R3K1G4</accession>
<evidence type="ECO:0000313" key="1">
    <source>
        <dbReference type="EMBL" id="TCS75243.1"/>
    </source>
</evidence>
<organism evidence="1 2">
    <name type="scientific">Pectinatus cerevisiiphilus</name>
    <dbReference type="NCBI Taxonomy" id="86956"/>
    <lineage>
        <taxon>Bacteria</taxon>
        <taxon>Bacillati</taxon>
        <taxon>Bacillota</taxon>
        <taxon>Negativicutes</taxon>
        <taxon>Selenomonadales</taxon>
        <taxon>Selenomonadaceae</taxon>
        <taxon>Pectinatus</taxon>
    </lineage>
</organism>
<dbReference type="OrthoDB" id="146552at2"/>
<dbReference type="InterPro" id="IPR011013">
    <property type="entry name" value="Gal_mutarotase_sf_dom"/>
</dbReference>
<proteinExistence type="predicted"/>
<dbReference type="AlphaFoldDB" id="A0A4R3K1G4"/>
<dbReference type="Gene3D" id="2.70.98.10">
    <property type="match status" value="1"/>
</dbReference>
<gene>
    <name evidence="1" type="ORF">EDC37_1342</name>
</gene>
<dbReference type="Pfam" id="PF14486">
    <property type="entry name" value="DUF4432"/>
    <property type="match status" value="2"/>
</dbReference>
<sequence>MKNKIFLKRNFFTEKPQEIFKNSDFSVVLFSYQSGVEAVKVTNSRGYVTVLPYMGQIIWDAEFDGVSLRMKNMFTQPKPAKCIIDTYGCFAFHSGLLSNGCPSPKDTHPMHGEMSCAPIDEAWLEFSNDSISITGKYEYCQGFGYHYISHPSLTINANASKMEIGMKVKNLTSIDMPLQYMCHMNYAYVDNAIISSNIPEKSFKLRESIPAHVKPTPKWLKYNEDIKQLQKTGKTLTKLEQPNMYDPEIVFMADNLTQYAKHAIFEIDSPKGYGFKTEFATSEFPCATRWLLYNGDQQVAAFVLPATCRPEGFLAAKKAGTLVILKPGEEKSFLVTTGKK</sequence>
<keyword evidence="2" id="KW-1185">Reference proteome</keyword>
<protein>
    <submittedName>
        <fullName evidence="1">Uncharacterized protein DUF4432</fullName>
    </submittedName>
</protein>
<dbReference type="Proteomes" id="UP000295188">
    <property type="component" value="Unassembled WGS sequence"/>
</dbReference>
<dbReference type="SUPFAM" id="SSF74650">
    <property type="entry name" value="Galactose mutarotase-like"/>
    <property type="match status" value="1"/>
</dbReference>
<dbReference type="RefSeq" id="WP_132551700.1">
    <property type="nucleotide sequence ID" value="NZ_SMAA01000034.1"/>
</dbReference>
<dbReference type="InterPro" id="IPR014718">
    <property type="entry name" value="GH-type_carb-bd"/>
</dbReference>
<dbReference type="InterPro" id="IPR027839">
    <property type="entry name" value="DUF4432"/>
</dbReference>
<comment type="caution">
    <text evidence="1">The sequence shown here is derived from an EMBL/GenBank/DDBJ whole genome shotgun (WGS) entry which is preliminary data.</text>
</comment>